<accession>A0A699TVV4</accession>
<feature type="non-terminal residue" evidence="2">
    <location>
        <position position="1"/>
    </location>
</feature>
<proteinExistence type="predicted"/>
<protein>
    <submittedName>
        <fullName evidence="2">Uncharacterized protein</fullName>
    </submittedName>
</protein>
<feature type="region of interest" description="Disordered" evidence="1">
    <location>
        <begin position="1"/>
        <end position="51"/>
    </location>
</feature>
<dbReference type="EMBL" id="BKCJ011270875">
    <property type="protein sequence ID" value="GFD13206.1"/>
    <property type="molecule type" value="Genomic_DNA"/>
</dbReference>
<gene>
    <name evidence="2" type="ORF">Tci_885175</name>
</gene>
<comment type="caution">
    <text evidence="2">The sequence shown here is derived from an EMBL/GenBank/DDBJ whole genome shotgun (WGS) entry which is preliminary data.</text>
</comment>
<dbReference type="AlphaFoldDB" id="A0A699TVV4"/>
<name>A0A699TVV4_TANCI</name>
<sequence>SKKVSSQEDDLDEESEVKEYPSYDTTDISSTGGGFSLEDDDLDCYDGYEAQ</sequence>
<feature type="non-terminal residue" evidence="2">
    <location>
        <position position="51"/>
    </location>
</feature>
<organism evidence="2">
    <name type="scientific">Tanacetum cinerariifolium</name>
    <name type="common">Dalmatian daisy</name>
    <name type="synonym">Chrysanthemum cinerariifolium</name>
    <dbReference type="NCBI Taxonomy" id="118510"/>
    <lineage>
        <taxon>Eukaryota</taxon>
        <taxon>Viridiplantae</taxon>
        <taxon>Streptophyta</taxon>
        <taxon>Embryophyta</taxon>
        <taxon>Tracheophyta</taxon>
        <taxon>Spermatophyta</taxon>
        <taxon>Magnoliopsida</taxon>
        <taxon>eudicotyledons</taxon>
        <taxon>Gunneridae</taxon>
        <taxon>Pentapetalae</taxon>
        <taxon>asterids</taxon>
        <taxon>campanulids</taxon>
        <taxon>Asterales</taxon>
        <taxon>Asteraceae</taxon>
        <taxon>Asteroideae</taxon>
        <taxon>Anthemideae</taxon>
        <taxon>Anthemidinae</taxon>
        <taxon>Tanacetum</taxon>
    </lineage>
</organism>
<feature type="compositionally biased region" description="Acidic residues" evidence="1">
    <location>
        <begin position="37"/>
        <end position="51"/>
    </location>
</feature>
<evidence type="ECO:0000256" key="1">
    <source>
        <dbReference type="SAM" id="MobiDB-lite"/>
    </source>
</evidence>
<reference evidence="2" key="1">
    <citation type="journal article" date="2019" name="Sci. Rep.">
        <title>Draft genome of Tanacetum cinerariifolium, the natural source of mosquito coil.</title>
        <authorList>
            <person name="Yamashiro T."/>
            <person name="Shiraishi A."/>
            <person name="Satake H."/>
            <person name="Nakayama K."/>
        </authorList>
    </citation>
    <scope>NUCLEOTIDE SEQUENCE</scope>
</reference>
<feature type="compositionally biased region" description="Acidic residues" evidence="1">
    <location>
        <begin position="7"/>
        <end position="16"/>
    </location>
</feature>
<evidence type="ECO:0000313" key="2">
    <source>
        <dbReference type="EMBL" id="GFD13206.1"/>
    </source>
</evidence>